<evidence type="ECO:0000259" key="1">
    <source>
        <dbReference type="Pfam" id="PF04073"/>
    </source>
</evidence>
<comment type="caution">
    <text evidence="2">The sequence shown here is derived from an EMBL/GenBank/DDBJ whole genome shotgun (WGS) entry which is preliminary data.</text>
</comment>
<dbReference type="AlphaFoldDB" id="A0A934LZZ9"/>
<sequence>MIENNIDAEQYIYENTCHSVQEAASAANASPKDIIKSICLIDNNGNLIVAIVKGADRVSTSRVAKALNIEIPKTATPEEILDKTGYICGGVPSFGYEAIFLIDPKVMENELVYTGGGSPYSLTKISTKVLHQINKGQIVRVRK</sequence>
<evidence type="ECO:0000313" key="2">
    <source>
        <dbReference type="EMBL" id="MBI6871559.1"/>
    </source>
</evidence>
<dbReference type="PANTHER" id="PTHR30411:SF1">
    <property type="entry name" value="CYTOPLASMIC PROTEIN"/>
    <property type="match status" value="1"/>
</dbReference>
<reference evidence="2" key="1">
    <citation type="submission" date="2020-12" db="EMBL/GenBank/DDBJ databases">
        <title>Clostridium thailandense sp. nov., a novel acetogenic bacterium isolated from peat land soil in Thailand.</title>
        <authorList>
            <person name="Chaikitkaew S."/>
            <person name="Birkeland N.K."/>
        </authorList>
    </citation>
    <scope>NUCLEOTIDE SEQUENCE</scope>
    <source>
        <strain evidence="2">DSM 17425</strain>
    </source>
</reference>
<dbReference type="EMBL" id="JAEEGB010000003">
    <property type="protein sequence ID" value="MBI6871559.1"/>
    <property type="molecule type" value="Genomic_DNA"/>
</dbReference>
<dbReference type="PANTHER" id="PTHR30411">
    <property type="entry name" value="CYTOPLASMIC PROTEIN"/>
    <property type="match status" value="1"/>
</dbReference>
<feature type="domain" description="YbaK/aminoacyl-tRNA synthetase-associated" evidence="1">
    <location>
        <begin position="16"/>
        <end position="130"/>
    </location>
</feature>
<dbReference type="GO" id="GO:0002161">
    <property type="term" value="F:aminoacyl-tRNA deacylase activity"/>
    <property type="evidence" value="ECO:0007669"/>
    <property type="project" value="InterPro"/>
</dbReference>
<dbReference type="CDD" id="cd04332">
    <property type="entry name" value="YbaK_like"/>
    <property type="match status" value="1"/>
</dbReference>
<evidence type="ECO:0000313" key="3">
    <source>
        <dbReference type="Proteomes" id="UP000622687"/>
    </source>
</evidence>
<dbReference type="SUPFAM" id="SSF55826">
    <property type="entry name" value="YbaK/ProRS associated domain"/>
    <property type="match status" value="1"/>
</dbReference>
<accession>A0A934LZZ9</accession>
<dbReference type="Proteomes" id="UP000622687">
    <property type="component" value="Unassembled WGS sequence"/>
</dbReference>
<organism evidence="2 3">
    <name type="scientific">Clostridium aciditolerans</name>
    <dbReference type="NCBI Taxonomy" id="339861"/>
    <lineage>
        <taxon>Bacteria</taxon>
        <taxon>Bacillati</taxon>
        <taxon>Bacillota</taxon>
        <taxon>Clostridia</taxon>
        <taxon>Eubacteriales</taxon>
        <taxon>Clostridiaceae</taxon>
        <taxon>Clostridium</taxon>
    </lineage>
</organism>
<keyword evidence="3" id="KW-1185">Reference proteome</keyword>
<name>A0A934LZZ9_9CLOT</name>
<gene>
    <name evidence="2" type="ORF">I6U51_02415</name>
</gene>
<dbReference type="InterPro" id="IPR036754">
    <property type="entry name" value="YbaK/aa-tRNA-synt-asso_dom_sf"/>
</dbReference>
<dbReference type="Gene3D" id="3.90.960.10">
    <property type="entry name" value="YbaK/aminoacyl-tRNA synthetase-associated domain"/>
    <property type="match status" value="1"/>
</dbReference>
<proteinExistence type="predicted"/>
<dbReference type="Pfam" id="PF04073">
    <property type="entry name" value="tRNA_edit"/>
    <property type="match status" value="1"/>
</dbReference>
<dbReference type="InterPro" id="IPR007214">
    <property type="entry name" value="YbaK/aa-tRNA-synth-assoc-dom"/>
</dbReference>
<protein>
    <submittedName>
        <fullName evidence="2">YbaK/EbsC family protein</fullName>
    </submittedName>
</protein>